<evidence type="ECO:0000313" key="3">
    <source>
        <dbReference type="EMBL" id="UQK58999.1"/>
    </source>
</evidence>
<evidence type="ECO:0000313" key="4">
    <source>
        <dbReference type="Proteomes" id="UP000831151"/>
    </source>
</evidence>
<dbReference type="EMBL" id="CP096649">
    <property type="protein sequence ID" value="UQK58999.1"/>
    <property type="molecule type" value="Genomic_DNA"/>
</dbReference>
<dbReference type="Proteomes" id="UP000831151">
    <property type="component" value="Chromosome"/>
</dbReference>
<dbReference type="InterPro" id="IPR006976">
    <property type="entry name" value="VanZ-like"/>
</dbReference>
<accession>A0A9E7DJI5</accession>
<feature type="transmembrane region" description="Helical" evidence="1">
    <location>
        <begin position="41"/>
        <end position="64"/>
    </location>
</feature>
<keyword evidence="1" id="KW-1133">Transmembrane helix</keyword>
<dbReference type="PANTHER" id="PTHR36834">
    <property type="entry name" value="MEMBRANE PROTEIN-RELATED"/>
    <property type="match status" value="1"/>
</dbReference>
<feature type="domain" description="VanZ-like" evidence="2">
    <location>
        <begin position="19"/>
        <end position="155"/>
    </location>
</feature>
<proteinExistence type="predicted"/>
<keyword evidence="4" id="KW-1185">Reference proteome</keyword>
<dbReference type="Pfam" id="PF04892">
    <property type="entry name" value="VanZ"/>
    <property type="match status" value="1"/>
</dbReference>
<keyword evidence="1" id="KW-0472">Membrane</keyword>
<name>A0A9E7DJI5_9FIRM</name>
<gene>
    <name evidence="3" type="ORF">M1R53_07080</name>
</gene>
<dbReference type="PANTHER" id="PTHR36834:SF2">
    <property type="entry name" value="MEMBRANE PROTEIN"/>
    <property type="match status" value="1"/>
</dbReference>
<reference evidence="3" key="1">
    <citation type="submission" date="2022-04" db="EMBL/GenBank/DDBJ databases">
        <title>Complete genome sequences of Ezakiella coagulans and Fenollaria massiliensis.</title>
        <authorList>
            <person name="France M.T."/>
            <person name="Clifford J."/>
            <person name="Narina S."/>
            <person name="Rutt L."/>
            <person name="Ravel J."/>
        </authorList>
    </citation>
    <scope>NUCLEOTIDE SEQUENCE</scope>
    <source>
        <strain evidence="3">C0061C2</strain>
    </source>
</reference>
<protein>
    <submittedName>
        <fullName evidence="3">VanZ family protein</fullName>
    </submittedName>
</protein>
<feature type="transmembrane region" description="Helical" evidence="1">
    <location>
        <begin position="175"/>
        <end position="196"/>
    </location>
</feature>
<organism evidence="3 4">
    <name type="scientific">Fenollaria massiliensis</name>
    <dbReference type="NCBI Taxonomy" id="938288"/>
    <lineage>
        <taxon>Bacteria</taxon>
        <taxon>Bacillati</taxon>
        <taxon>Bacillota</taxon>
        <taxon>Clostridia</taxon>
        <taxon>Eubacteriales</taxon>
        <taxon>Fenollaria</taxon>
    </lineage>
</organism>
<sequence>MDLEFIFNHVISGYLPIMALLILYFIILISFGNTPRKGHIILTLIFSFYLVGVLSATGVCLKANFSPRFSLLAFIDMIRGPKDAILNVILFLPLGIFLPLLYEQYNSLSKVLLLGFLFSLSIEIIQMFGFGTTDINDLITNTFGAVLGYGVYELLSRSFSYSLIGKFQTKGKYSLYEPVILWTITILIMLTIQLYIYDILFASKMSGEIQKW</sequence>
<keyword evidence="1" id="KW-0812">Transmembrane</keyword>
<dbReference type="AlphaFoldDB" id="A0A9E7DJI5"/>
<evidence type="ECO:0000256" key="1">
    <source>
        <dbReference type="SAM" id="Phobius"/>
    </source>
</evidence>
<feature type="transmembrane region" description="Helical" evidence="1">
    <location>
        <begin position="111"/>
        <end position="132"/>
    </location>
</feature>
<evidence type="ECO:0000259" key="2">
    <source>
        <dbReference type="Pfam" id="PF04892"/>
    </source>
</evidence>
<feature type="transmembrane region" description="Helical" evidence="1">
    <location>
        <begin position="6"/>
        <end position="29"/>
    </location>
</feature>
<dbReference type="KEGG" id="fms:M1R53_07080"/>
<feature type="transmembrane region" description="Helical" evidence="1">
    <location>
        <begin position="84"/>
        <end position="102"/>
    </location>
</feature>
<dbReference type="RefSeq" id="WP_249242527.1">
    <property type="nucleotide sequence ID" value="NZ_CP096649.1"/>
</dbReference>
<dbReference type="InterPro" id="IPR053150">
    <property type="entry name" value="Teicoplanin_resist-assoc"/>
</dbReference>